<gene>
    <name evidence="2" type="ORF">ES332_D01G189200v1</name>
</gene>
<feature type="transmembrane region" description="Helical" evidence="1">
    <location>
        <begin position="15"/>
        <end position="37"/>
    </location>
</feature>
<dbReference type="EMBL" id="CM017623">
    <property type="protein sequence ID" value="TYH88447.1"/>
    <property type="molecule type" value="Genomic_DNA"/>
</dbReference>
<feature type="transmembrane region" description="Helical" evidence="1">
    <location>
        <begin position="63"/>
        <end position="82"/>
    </location>
</feature>
<evidence type="ECO:0000313" key="2">
    <source>
        <dbReference type="EMBL" id="TYH88447.1"/>
    </source>
</evidence>
<dbReference type="Proteomes" id="UP000322667">
    <property type="component" value="Chromosome D01"/>
</dbReference>
<proteinExistence type="predicted"/>
<keyword evidence="1" id="KW-1133">Transmembrane helix</keyword>
<dbReference type="AlphaFoldDB" id="A0A5D2MAL0"/>
<evidence type="ECO:0000313" key="3">
    <source>
        <dbReference type="Proteomes" id="UP000322667"/>
    </source>
</evidence>
<sequence length="162" mass="18968">MSIMARRRRLFERQIWLIVLVLVCHFCHRYLVCFIVLPRRSYRVILREEIFGRMLYPFHLDRIGFLIPFYKVLMAIMVGPMLGQSFNMTLGMRCIMRLGLLLMGSLGRLGLVHLMDMLMLGRLGLVILMDSYRLAQVKILGELPLLLGRKIFLFPLGQLQIV</sequence>
<reference evidence="2 3" key="1">
    <citation type="submission" date="2019-07" db="EMBL/GenBank/DDBJ databases">
        <title>WGS assembly of Gossypium tomentosum.</title>
        <authorList>
            <person name="Chen Z.J."/>
            <person name="Sreedasyam A."/>
            <person name="Ando A."/>
            <person name="Song Q."/>
            <person name="De L."/>
            <person name="Hulse-Kemp A."/>
            <person name="Ding M."/>
            <person name="Ye W."/>
            <person name="Kirkbride R."/>
            <person name="Jenkins J."/>
            <person name="Plott C."/>
            <person name="Lovell J."/>
            <person name="Lin Y.-M."/>
            <person name="Vaughn R."/>
            <person name="Liu B."/>
            <person name="Li W."/>
            <person name="Simpson S."/>
            <person name="Scheffler B."/>
            <person name="Saski C."/>
            <person name="Grover C."/>
            <person name="Hu G."/>
            <person name="Conover J."/>
            <person name="Carlson J."/>
            <person name="Shu S."/>
            <person name="Boston L."/>
            <person name="Williams M."/>
            <person name="Peterson D."/>
            <person name="Mcgee K."/>
            <person name="Jones D."/>
            <person name="Wendel J."/>
            <person name="Stelly D."/>
            <person name="Grimwood J."/>
            <person name="Schmutz J."/>
        </authorList>
    </citation>
    <scope>NUCLEOTIDE SEQUENCE [LARGE SCALE GENOMIC DNA]</scope>
    <source>
        <strain evidence="2">7179.01</strain>
    </source>
</reference>
<protein>
    <submittedName>
        <fullName evidence="2">Uncharacterized protein</fullName>
    </submittedName>
</protein>
<keyword evidence="3" id="KW-1185">Reference proteome</keyword>
<feature type="transmembrane region" description="Helical" evidence="1">
    <location>
        <begin position="94"/>
        <end position="111"/>
    </location>
</feature>
<accession>A0A5D2MAL0</accession>
<organism evidence="2 3">
    <name type="scientific">Gossypium tomentosum</name>
    <name type="common">Hawaiian cotton</name>
    <name type="synonym">Gossypium sandvicense</name>
    <dbReference type="NCBI Taxonomy" id="34277"/>
    <lineage>
        <taxon>Eukaryota</taxon>
        <taxon>Viridiplantae</taxon>
        <taxon>Streptophyta</taxon>
        <taxon>Embryophyta</taxon>
        <taxon>Tracheophyta</taxon>
        <taxon>Spermatophyta</taxon>
        <taxon>Magnoliopsida</taxon>
        <taxon>eudicotyledons</taxon>
        <taxon>Gunneridae</taxon>
        <taxon>Pentapetalae</taxon>
        <taxon>rosids</taxon>
        <taxon>malvids</taxon>
        <taxon>Malvales</taxon>
        <taxon>Malvaceae</taxon>
        <taxon>Malvoideae</taxon>
        <taxon>Gossypium</taxon>
    </lineage>
</organism>
<keyword evidence="1" id="KW-0472">Membrane</keyword>
<keyword evidence="1" id="KW-0812">Transmembrane</keyword>
<name>A0A5D2MAL0_GOSTO</name>
<evidence type="ECO:0000256" key="1">
    <source>
        <dbReference type="SAM" id="Phobius"/>
    </source>
</evidence>